<accession>A0ABP0WCS3</accession>
<name>A0ABP0WCS3_9BRYO</name>
<dbReference type="EMBL" id="OZ020111">
    <property type="protein sequence ID" value="CAK9263593.1"/>
    <property type="molecule type" value="Genomic_DNA"/>
</dbReference>
<gene>
    <name evidence="1" type="ORF">CSSPJE1EN1_LOCUS9071</name>
</gene>
<keyword evidence="2" id="KW-1185">Reference proteome</keyword>
<reference evidence="1" key="1">
    <citation type="submission" date="2024-02" db="EMBL/GenBank/DDBJ databases">
        <authorList>
            <consortium name="ELIXIR-Norway"/>
            <consortium name="Elixir Norway"/>
        </authorList>
    </citation>
    <scope>NUCLEOTIDE SEQUENCE</scope>
</reference>
<evidence type="ECO:0000313" key="2">
    <source>
        <dbReference type="Proteomes" id="UP001497444"/>
    </source>
</evidence>
<evidence type="ECO:0000313" key="1">
    <source>
        <dbReference type="EMBL" id="CAK9263593.1"/>
    </source>
</evidence>
<sequence length="97" mass="10976">MVSTKWSKDIEVAQVPVNRNHVKSASSCALLAFSTIEVKQLPDRNLDVGWGSCNISLYHDYTDLYSSTDIDPEWVMSEEVNRCAKKACCPWLGMDYN</sequence>
<organism evidence="1 2">
    <name type="scientific">Sphagnum jensenii</name>
    <dbReference type="NCBI Taxonomy" id="128206"/>
    <lineage>
        <taxon>Eukaryota</taxon>
        <taxon>Viridiplantae</taxon>
        <taxon>Streptophyta</taxon>
        <taxon>Embryophyta</taxon>
        <taxon>Bryophyta</taxon>
        <taxon>Sphagnophytina</taxon>
        <taxon>Sphagnopsida</taxon>
        <taxon>Sphagnales</taxon>
        <taxon>Sphagnaceae</taxon>
        <taxon>Sphagnum</taxon>
    </lineage>
</organism>
<dbReference type="Proteomes" id="UP001497444">
    <property type="component" value="Chromosome 16"/>
</dbReference>
<protein>
    <submittedName>
        <fullName evidence="1">Uncharacterized protein</fullName>
    </submittedName>
</protein>
<proteinExistence type="predicted"/>